<sequence length="85" mass="9901">MKIYETTKFNKLRTKLKEKTEKETLKAAIKAVAKDPQAGKKLKGDFALLRAFKYTVNGQTRRLIYRWGKNSIILFSFGPRESIYN</sequence>
<name>X1FWM3_9ZZZZ</name>
<evidence type="ECO:0000313" key="1">
    <source>
        <dbReference type="EMBL" id="GAH33744.1"/>
    </source>
</evidence>
<organism evidence="1">
    <name type="scientific">marine sediment metagenome</name>
    <dbReference type="NCBI Taxonomy" id="412755"/>
    <lineage>
        <taxon>unclassified sequences</taxon>
        <taxon>metagenomes</taxon>
        <taxon>ecological metagenomes</taxon>
    </lineage>
</organism>
<gene>
    <name evidence="1" type="ORF">S03H2_22078</name>
</gene>
<dbReference type="AlphaFoldDB" id="X1FWM3"/>
<proteinExistence type="predicted"/>
<dbReference type="Pfam" id="PF15781">
    <property type="entry name" value="ParE-like_toxin"/>
    <property type="match status" value="1"/>
</dbReference>
<comment type="caution">
    <text evidence="1">The sequence shown here is derived from an EMBL/GenBank/DDBJ whole genome shotgun (WGS) entry which is preliminary data.</text>
</comment>
<dbReference type="SUPFAM" id="SSF143011">
    <property type="entry name" value="RelE-like"/>
    <property type="match status" value="1"/>
</dbReference>
<dbReference type="Gene3D" id="3.30.2310.20">
    <property type="entry name" value="RelE-like"/>
    <property type="match status" value="1"/>
</dbReference>
<evidence type="ECO:0008006" key="2">
    <source>
        <dbReference type="Google" id="ProtNLM"/>
    </source>
</evidence>
<reference evidence="1" key="1">
    <citation type="journal article" date="2014" name="Front. Microbiol.">
        <title>High frequency of phylogenetically diverse reductive dehalogenase-homologous genes in deep subseafloor sedimentary metagenomes.</title>
        <authorList>
            <person name="Kawai M."/>
            <person name="Futagami T."/>
            <person name="Toyoda A."/>
            <person name="Takaki Y."/>
            <person name="Nishi S."/>
            <person name="Hori S."/>
            <person name="Arai W."/>
            <person name="Tsubouchi T."/>
            <person name="Morono Y."/>
            <person name="Uchiyama I."/>
            <person name="Ito T."/>
            <person name="Fujiyama A."/>
            <person name="Inagaki F."/>
            <person name="Takami H."/>
        </authorList>
    </citation>
    <scope>NUCLEOTIDE SEQUENCE</scope>
    <source>
        <strain evidence="1">Expedition CK06-06</strain>
    </source>
</reference>
<dbReference type="InterPro" id="IPR035093">
    <property type="entry name" value="RelE/ParE_toxin_dom_sf"/>
</dbReference>
<accession>X1FWM3</accession>
<dbReference type="EMBL" id="BARU01011832">
    <property type="protein sequence ID" value="GAH33744.1"/>
    <property type="molecule type" value="Genomic_DNA"/>
</dbReference>
<dbReference type="InterPro" id="IPR031552">
    <property type="entry name" value="ParE-like_toxin"/>
</dbReference>
<protein>
    <recommendedName>
        <fullName evidence="2">Type II toxin-antitoxin system RelE/ParE family toxin</fullName>
    </recommendedName>
</protein>